<sequence>GHHQLNANREAEQTWVELGEVSKPHEGSRRRRWKHETEAWSFPWTEVKDMNSCRGKSGIMSFHGFFILMERTHFAWCQRRREFRGTYTYLRKAFDRWTKVIQLAEAKLESEGLSTRQEDTEAGTLEEYVLVLLFELS</sequence>
<comment type="caution">
    <text evidence="1">The sequence shown here is derived from an EMBL/GenBank/DDBJ whole genome shotgun (WGS) entry which is preliminary data.</text>
</comment>
<accession>A0A426ZBP7</accession>
<dbReference type="AlphaFoldDB" id="A0A426ZBP7"/>
<feature type="non-terminal residue" evidence="1">
    <location>
        <position position="1"/>
    </location>
</feature>
<evidence type="ECO:0000313" key="1">
    <source>
        <dbReference type="EMBL" id="RRT61391.1"/>
    </source>
</evidence>
<name>A0A426ZBP7_ENSVE</name>
<reference evidence="1 2" key="1">
    <citation type="journal article" date="2014" name="Agronomy (Basel)">
        <title>A Draft Genome Sequence for Ensete ventricosum, the Drought-Tolerant Tree Against Hunger.</title>
        <authorList>
            <person name="Harrison J."/>
            <person name="Moore K.A."/>
            <person name="Paszkiewicz K."/>
            <person name="Jones T."/>
            <person name="Grant M."/>
            <person name="Ambacheew D."/>
            <person name="Muzemil S."/>
            <person name="Studholme D.J."/>
        </authorList>
    </citation>
    <scope>NUCLEOTIDE SEQUENCE [LARGE SCALE GENOMIC DNA]</scope>
</reference>
<gene>
    <name evidence="1" type="ORF">B296_00044222</name>
</gene>
<protein>
    <submittedName>
        <fullName evidence="1">Uncharacterized protein</fullName>
    </submittedName>
</protein>
<proteinExistence type="predicted"/>
<dbReference type="EMBL" id="AMZH03007401">
    <property type="protein sequence ID" value="RRT61391.1"/>
    <property type="molecule type" value="Genomic_DNA"/>
</dbReference>
<dbReference type="Proteomes" id="UP000287651">
    <property type="component" value="Unassembled WGS sequence"/>
</dbReference>
<organism evidence="1 2">
    <name type="scientific">Ensete ventricosum</name>
    <name type="common">Abyssinian banana</name>
    <name type="synonym">Musa ensete</name>
    <dbReference type="NCBI Taxonomy" id="4639"/>
    <lineage>
        <taxon>Eukaryota</taxon>
        <taxon>Viridiplantae</taxon>
        <taxon>Streptophyta</taxon>
        <taxon>Embryophyta</taxon>
        <taxon>Tracheophyta</taxon>
        <taxon>Spermatophyta</taxon>
        <taxon>Magnoliopsida</taxon>
        <taxon>Liliopsida</taxon>
        <taxon>Zingiberales</taxon>
        <taxon>Musaceae</taxon>
        <taxon>Ensete</taxon>
    </lineage>
</organism>
<evidence type="ECO:0000313" key="2">
    <source>
        <dbReference type="Proteomes" id="UP000287651"/>
    </source>
</evidence>